<sequence length="142" mass="16372">MNTVTLNDRKIWEDIDNILVSIELNHIVSRHLESCNYKIHGYWDSKNNFYEEIAISNPICTELTSRSIGTTLIDNYPTSHWIQLKFLLKADLSALENDLLTDEEDGEIGELTLILDTNLKVVDENWLLDVESPFVVARSHIK</sequence>
<dbReference type="AlphaFoldDB" id="A0AAE3GWP3"/>
<dbReference type="Proteomes" id="UP001204953">
    <property type="component" value="Unassembled WGS sequence"/>
</dbReference>
<dbReference type="EMBL" id="JAMZMM010000473">
    <property type="protein sequence ID" value="MCP2732080.1"/>
    <property type="molecule type" value="Genomic_DNA"/>
</dbReference>
<proteinExistence type="predicted"/>
<accession>A0AAE3GWP3</accession>
<dbReference type="RefSeq" id="WP_254014808.1">
    <property type="nucleotide sequence ID" value="NZ_JAMZMM010000473.1"/>
</dbReference>
<evidence type="ECO:0000313" key="2">
    <source>
        <dbReference type="Proteomes" id="UP001204953"/>
    </source>
</evidence>
<comment type="caution">
    <text evidence="1">The sequence shown here is derived from an EMBL/GenBank/DDBJ whole genome shotgun (WGS) entry which is preliminary data.</text>
</comment>
<reference evidence="1" key="1">
    <citation type="submission" date="2022-06" db="EMBL/GenBank/DDBJ databases">
        <title>New cyanobacteria of genus Symplocastrum in benthos of Lake Baikal.</title>
        <authorList>
            <person name="Sorokovikova E."/>
            <person name="Tikhonova I."/>
            <person name="Krasnopeev A."/>
            <person name="Evseev P."/>
            <person name="Gladkikh A."/>
            <person name="Belykh O."/>
        </authorList>
    </citation>
    <scope>NUCLEOTIDE SEQUENCE</scope>
    <source>
        <strain evidence="1">BBK-W-15</strain>
    </source>
</reference>
<evidence type="ECO:0000313" key="1">
    <source>
        <dbReference type="EMBL" id="MCP2732080.1"/>
    </source>
</evidence>
<gene>
    <name evidence="1" type="ORF">NJ959_26990</name>
</gene>
<protein>
    <submittedName>
        <fullName evidence="1">Uncharacterized protein</fullName>
    </submittedName>
</protein>
<organism evidence="1 2">
    <name type="scientific">Limnofasciculus baicalensis BBK-W-15</name>
    <dbReference type="NCBI Taxonomy" id="2699891"/>
    <lineage>
        <taxon>Bacteria</taxon>
        <taxon>Bacillati</taxon>
        <taxon>Cyanobacteriota</taxon>
        <taxon>Cyanophyceae</taxon>
        <taxon>Coleofasciculales</taxon>
        <taxon>Coleofasciculaceae</taxon>
        <taxon>Limnofasciculus</taxon>
        <taxon>Limnofasciculus baicalensis</taxon>
    </lineage>
</organism>
<keyword evidence="2" id="KW-1185">Reference proteome</keyword>
<name>A0AAE3GWP3_9CYAN</name>